<evidence type="ECO:0008006" key="4">
    <source>
        <dbReference type="Google" id="ProtNLM"/>
    </source>
</evidence>
<dbReference type="Pfam" id="PF00201">
    <property type="entry name" value="UDPGT"/>
    <property type="match status" value="1"/>
</dbReference>
<dbReference type="SUPFAM" id="SSF53756">
    <property type="entry name" value="UDP-Glycosyltransferase/glycogen phosphorylase"/>
    <property type="match status" value="1"/>
</dbReference>
<dbReference type="PANTHER" id="PTHR48045">
    <property type="entry name" value="UDP-GLYCOSYLTRANSFERASE 72B1"/>
    <property type="match status" value="1"/>
</dbReference>
<dbReference type="Gene3D" id="3.40.50.2000">
    <property type="entry name" value="Glycogen Phosphorylase B"/>
    <property type="match status" value="2"/>
</dbReference>
<name>A0AAV5ALP3_9AGAM</name>
<dbReference type="CDD" id="cd03784">
    <property type="entry name" value="GT1_Gtf-like"/>
    <property type="match status" value="1"/>
</dbReference>
<comment type="caution">
    <text evidence="2">The sequence shown here is derived from an EMBL/GenBank/DDBJ whole genome shotgun (WGS) entry which is preliminary data.</text>
</comment>
<dbReference type="GO" id="GO:0008194">
    <property type="term" value="F:UDP-glycosyltransferase activity"/>
    <property type="evidence" value="ECO:0007669"/>
    <property type="project" value="InterPro"/>
</dbReference>
<evidence type="ECO:0000256" key="1">
    <source>
        <dbReference type="ARBA" id="ARBA00022679"/>
    </source>
</evidence>
<evidence type="ECO:0000313" key="2">
    <source>
        <dbReference type="EMBL" id="GJJ13356.1"/>
    </source>
</evidence>
<keyword evidence="1" id="KW-0808">Transferase</keyword>
<dbReference type="InterPro" id="IPR002213">
    <property type="entry name" value="UDP_glucos_trans"/>
</dbReference>
<organism evidence="2 3">
    <name type="scientific">Clathrus columnatus</name>
    <dbReference type="NCBI Taxonomy" id="1419009"/>
    <lineage>
        <taxon>Eukaryota</taxon>
        <taxon>Fungi</taxon>
        <taxon>Dikarya</taxon>
        <taxon>Basidiomycota</taxon>
        <taxon>Agaricomycotina</taxon>
        <taxon>Agaricomycetes</taxon>
        <taxon>Phallomycetidae</taxon>
        <taxon>Phallales</taxon>
        <taxon>Clathraceae</taxon>
        <taxon>Clathrus</taxon>
    </lineage>
</organism>
<protein>
    <recommendedName>
        <fullName evidence="4">UDP-Glycosyltransferase/glycogen phosphorylase</fullName>
    </recommendedName>
</protein>
<proteinExistence type="predicted"/>
<dbReference type="AlphaFoldDB" id="A0AAV5ALP3"/>
<dbReference type="PANTHER" id="PTHR48045:SF31">
    <property type="entry name" value="UDP-GLYCOSYLTRANSFERASE 76B1-LIKE"/>
    <property type="match status" value="1"/>
</dbReference>
<gene>
    <name evidence="2" type="ORF">Clacol_007608</name>
</gene>
<evidence type="ECO:0000313" key="3">
    <source>
        <dbReference type="Proteomes" id="UP001050691"/>
    </source>
</evidence>
<accession>A0AAV5ALP3</accession>
<dbReference type="EMBL" id="BPWL01000008">
    <property type="protein sequence ID" value="GJJ13356.1"/>
    <property type="molecule type" value="Genomic_DNA"/>
</dbReference>
<sequence length="543" mass="60329">MTSTPSKTTHVLLVSPPGWGHLRPCIVFACKLARTRPGSIIITIPVVGEYKSLTEKEIDRCLSSEEKSVRENFHVINLGGEGKNFLDLVPIFMGGFGSFYASLHTVVPIKCTTGRIHTFERSPDVVVADVFMLDGLHMIRNLSDRKVPVLCWNPANLGPVMRLVGPEVLGGIGDIEAKAAELAQITGKSHKEAEYEVFHPKKGEVVKGPGMPPMYDYEYYPNALTGEMLELQIPLHKKAFKMLHECDGMICASNTAFEPEAYRATKEWFAETSRPLYVVGPLLPDSILSSELSNGSKIVDPQLSTDEKEIVAFLDNIYATSGSRSLLYVSFGTIFWPPGDGIWRVIDIILSRDIPLLLVYDEPRLGKMPEHIAEKIKKSDRALTSTWMPQQTILCHEATGWFMTHCGQNSVTEAIVQGVPMYSFNYLNDDTELIFPFRIGWPMDAEQPANAAYITLILGIAYELLEGRTGLGLKPMCRGAKPQGTLEALEEEIRVTLDKAFGEDGEAKRENIRILRDKVKAGLKEGGDSAVDFENFVKTYLNV</sequence>
<reference evidence="2" key="1">
    <citation type="submission" date="2021-10" db="EMBL/GenBank/DDBJ databases">
        <title>De novo Genome Assembly of Clathrus columnatus (Basidiomycota, Fungi) Using Illumina and Nanopore Sequence Data.</title>
        <authorList>
            <person name="Ogiso-Tanaka E."/>
            <person name="Itagaki H."/>
            <person name="Hosoya T."/>
            <person name="Hosaka K."/>
        </authorList>
    </citation>
    <scope>NUCLEOTIDE SEQUENCE</scope>
    <source>
        <strain evidence="2">MO-923</strain>
    </source>
</reference>
<dbReference type="Proteomes" id="UP001050691">
    <property type="component" value="Unassembled WGS sequence"/>
</dbReference>
<keyword evidence="3" id="KW-1185">Reference proteome</keyword>